<dbReference type="PANTHER" id="PTHR46796">
    <property type="entry name" value="HTH-TYPE TRANSCRIPTIONAL ACTIVATOR RHAS-RELATED"/>
    <property type="match status" value="1"/>
</dbReference>
<dbReference type="InterPro" id="IPR050204">
    <property type="entry name" value="AraC_XylS_family_regulators"/>
</dbReference>
<name>A0ABU4WTT3_9HYPH</name>
<dbReference type="EMBL" id="JAVIIS010000008">
    <property type="protein sequence ID" value="MDX8439465.1"/>
    <property type="molecule type" value="Genomic_DNA"/>
</dbReference>
<evidence type="ECO:0000259" key="4">
    <source>
        <dbReference type="PROSITE" id="PS01124"/>
    </source>
</evidence>
<protein>
    <submittedName>
        <fullName evidence="5">Helix-turn-helix transcriptional regulator</fullName>
    </submittedName>
</protein>
<dbReference type="Proteomes" id="UP001272097">
    <property type="component" value="Unassembled WGS sequence"/>
</dbReference>
<dbReference type="SUPFAM" id="SSF46689">
    <property type="entry name" value="Homeodomain-like"/>
    <property type="match status" value="1"/>
</dbReference>
<accession>A0ABU4WTT3</accession>
<evidence type="ECO:0000313" key="5">
    <source>
        <dbReference type="EMBL" id="MDX8439465.1"/>
    </source>
</evidence>
<dbReference type="Gene3D" id="1.10.10.60">
    <property type="entry name" value="Homeodomain-like"/>
    <property type="match status" value="1"/>
</dbReference>
<evidence type="ECO:0000256" key="1">
    <source>
        <dbReference type="ARBA" id="ARBA00023015"/>
    </source>
</evidence>
<dbReference type="RefSeq" id="WP_320213373.1">
    <property type="nucleotide sequence ID" value="NZ_JAVIIS010000008.1"/>
</dbReference>
<comment type="caution">
    <text evidence="5">The sequence shown here is derived from an EMBL/GenBank/DDBJ whole genome shotgun (WGS) entry which is preliminary data.</text>
</comment>
<dbReference type="Pfam" id="PF14525">
    <property type="entry name" value="AraC_binding_2"/>
    <property type="match status" value="1"/>
</dbReference>
<organism evidence="5 6">
    <name type="scientific">Mesorhizobium australafricanum</name>
    <dbReference type="NCBI Taxonomy" id="3072311"/>
    <lineage>
        <taxon>Bacteria</taxon>
        <taxon>Pseudomonadati</taxon>
        <taxon>Pseudomonadota</taxon>
        <taxon>Alphaproteobacteria</taxon>
        <taxon>Hyphomicrobiales</taxon>
        <taxon>Phyllobacteriaceae</taxon>
        <taxon>Mesorhizobium</taxon>
    </lineage>
</organism>
<dbReference type="SMART" id="SM00342">
    <property type="entry name" value="HTH_ARAC"/>
    <property type="match status" value="1"/>
</dbReference>
<evidence type="ECO:0000313" key="6">
    <source>
        <dbReference type="Proteomes" id="UP001272097"/>
    </source>
</evidence>
<proteinExistence type="predicted"/>
<keyword evidence="3" id="KW-0804">Transcription</keyword>
<keyword evidence="2" id="KW-0238">DNA-binding</keyword>
<reference evidence="5 6" key="1">
    <citation type="submission" date="2023-08" db="EMBL/GenBank/DDBJ databases">
        <title>Implementing the SeqCode for naming new Mesorhizobium species isolated from Vachellia karroo root nodules.</title>
        <authorList>
            <person name="Van Lill M."/>
        </authorList>
    </citation>
    <scope>NUCLEOTIDE SEQUENCE [LARGE SCALE GENOMIC DNA]</scope>
    <source>
        <strain evidence="5 6">VK3E</strain>
    </source>
</reference>
<keyword evidence="1" id="KW-0805">Transcription regulation</keyword>
<evidence type="ECO:0000256" key="2">
    <source>
        <dbReference type="ARBA" id="ARBA00023125"/>
    </source>
</evidence>
<dbReference type="PROSITE" id="PS01124">
    <property type="entry name" value="HTH_ARAC_FAMILY_2"/>
    <property type="match status" value="1"/>
</dbReference>
<feature type="domain" description="HTH araC/xylS-type" evidence="4">
    <location>
        <begin position="226"/>
        <end position="325"/>
    </location>
</feature>
<dbReference type="InterPro" id="IPR009057">
    <property type="entry name" value="Homeodomain-like_sf"/>
</dbReference>
<dbReference type="InterPro" id="IPR018060">
    <property type="entry name" value="HTH_AraC"/>
</dbReference>
<keyword evidence="6" id="KW-1185">Reference proteome</keyword>
<evidence type="ECO:0000256" key="3">
    <source>
        <dbReference type="ARBA" id="ARBA00023163"/>
    </source>
</evidence>
<dbReference type="Pfam" id="PF12833">
    <property type="entry name" value="HTH_18"/>
    <property type="match status" value="1"/>
</dbReference>
<sequence>MQERALARSHQSVVNFELQEADSLADLLNQRFAPVRIEPFKSSDRFTMSGTYGVVAGIDFSRSAVKGEFKLIPQRHYDGVFFFFPTAGNMVFHQHRDSFASSPTAAVAADGMACRSVDFLSDHTFCGVVIDRPLLTGRLSVLLDRPIVEKPIFQPSIDMGSGGASALRSLVRCITSPEFGPQLNRASLTAERIREALVDLVLETWPNTHSDILHRPPPMIAPQHVKLALDFIHAHAELLPSGTELANLSGVSLRSLQAGFRRFVGVSIGAYQRQIRLERARADLFRNPTASIEIIALRWGFTNAGRFSRYFKAAYGLFPTELLRQKP</sequence>
<dbReference type="PANTHER" id="PTHR46796:SF12">
    <property type="entry name" value="HTH-TYPE DNA-BINDING TRANSCRIPTIONAL ACTIVATOR EUTR"/>
    <property type="match status" value="1"/>
</dbReference>
<gene>
    <name evidence="5" type="ORF">RFM51_07665</name>
</gene>
<dbReference type="InterPro" id="IPR035418">
    <property type="entry name" value="AraC-bd_2"/>
</dbReference>